<keyword evidence="1" id="KW-0472">Membrane</keyword>
<dbReference type="Pfam" id="PF06744">
    <property type="entry name" value="IcmF_C"/>
    <property type="match status" value="1"/>
</dbReference>
<dbReference type="Proteomes" id="UP001606302">
    <property type="component" value="Unassembled WGS sequence"/>
</dbReference>
<feature type="transmembrane region" description="Helical" evidence="1">
    <location>
        <begin position="12"/>
        <end position="30"/>
    </location>
</feature>
<evidence type="ECO:0000259" key="4">
    <source>
        <dbReference type="Pfam" id="PF14331"/>
    </source>
</evidence>
<evidence type="ECO:0000259" key="2">
    <source>
        <dbReference type="Pfam" id="PF06744"/>
    </source>
</evidence>
<keyword evidence="6" id="KW-1185">Reference proteome</keyword>
<dbReference type="EMBL" id="JBIGHX010000013">
    <property type="protein sequence ID" value="MFG6464881.1"/>
    <property type="molecule type" value="Genomic_DNA"/>
</dbReference>
<feature type="transmembrane region" description="Helical" evidence="1">
    <location>
        <begin position="447"/>
        <end position="469"/>
    </location>
</feature>
<dbReference type="InterPro" id="IPR009612">
    <property type="entry name" value="IcmF-rel"/>
</dbReference>
<feature type="domain" description="Type VI secretion system IcmF C-terminal" evidence="2">
    <location>
        <begin position="1064"/>
        <end position="1159"/>
    </location>
</feature>
<dbReference type="RefSeq" id="WP_394514566.1">
    <property type="nucleotide sequence ID" value="NZ_JBIGHX010000013.1"/>
</dbReference>
<evidence type="ECO:0000313" key="5">
    <source>
        <dbReference type="EMBL" id="MFG6464881.1"/>
    </source>
</evidence>
<evidence type="ECO:0000259" key="3">
    <source>
        <dbReference type="Pfam" id="PF06761"/>
    </source>
</evidence>
<feature type="transmembrane region" description="Helical" evidence="1">
    <location>
        <begin position="42"/>
        <end position="60"/>
    </location>
</feature>
<organism evidence="5 6">
    <name type="scientific">Pelomonas lactea</name>
    <dbReference type="NCBI Taxonomy" id="3299030"/>
    <lineage>
        <taxon>Bacteria</taxon>
        <taxon>Pseudomonadati</taxon>
        <taxon>Pseudomonadota</taxon>
        <taxon>Betaproteobacteria</taxon>
        <taxon>Burkholderiales</taxon>
        <taxon>Sphaerotilaceae</taxon>
        <taxon>Roseateles</taxon>
    </lineage>
</organism>
<keyword evidence="1" id="KW-1133">Transmembrane helix</keyword>
<dbReference type="NCBIfam" id="TIGR03348">
    <property type="entry name" value="VI_IcmF"/>
    <property type="match status" value="1"/>
</dbReference>
<dbReference type="InterPro" id="IPR053156">
    <property type="entry name" value="T6SS_TssM-like"/>
</dbReference>
<feature type="domain" description="Type VI secretion system component TssM1 N-terminal" evidence="4">
    <location>
        <begin position="198"/>
        <end position="455"/>
    </location>
</feature>
<dbReference type="InterPro" id="IPR010623">
    <property type="entry name" value="IcmF_C"/>
</dbReference>
<accession>A0ABW7GSD6</accession>
<dbReference type="InterPro" id="IPR027417">
    <property type="entry name" value="P-loop_NTPase"/>
</dbReference>
<sequence length="1179" mass="127532">MQPLIRFFRHRLTLMVLGLLCLSAVIWWIGPLVAIADVRPLAPAWLRLLLILGVVAFFAGREGWRAWQARKAERALAAAQEPAAPAATPAADAAELAVLKQRFEEALKLLRQRPGRSWLDRGQSVYDLPWYMFIGAPGSGKTTALQHSGLTFPLAAKLGQGAVQGVGGTRNCDWWFTEQAVLIDTAGRYTTQQSDAAADAAGWLNFLKLLRRHRPRRPLNGVLLTLSVPELLQRNEAARAAHAAHLRARLQELNEQLGLRLPVYVLVTKADLIAGFNETFGQLGRDEREQALGFTVDLDPQAKVAAALSAVNAGIGALTQRLQAQVVPVMQTEAQPLRRAAIFAFPQQFDGVRSLLMETLGQVFDGGGGFEERMLLRGVYFASGTQEGTPIDRVMGALARSYGVERPLPALAGTPKSFFLLRVLRDVVFAEAGLAGLNRRAEATRRLLRTGSFAALGLVGVGLVAGWTVSALRNKSYALAVDDKLPALRQALAAVPPPGSADLGGLLNALNALRDAAQPQGWSLRDPPLSHGLGLYQGDKLDAGARIAYERVLQNALLPRVAQRTDELLRSASRSNLEFAYEALKAYLVLRTPQRFDADTLKAWIALDWEQNQGRQLSAEQRQQLEAHLDALLALGAPLQPPASDAALVGSVRDMLAQIPTEVRLYGRLKRQRMGADIPDFSVVSAAGSTAAQVFERASGEPLTKGVPGLFTRDGYHKGFKAALARAGTQLQAEEVWVLGLPPERSRLALPGGVGGQDAVSQAVRRLYLEDYIKVWDAYLADVRLVRMGGLERNVQIARTLAAPDSPLMRYVRAAAKETSLVDSGGPAASLAQKIDEKAASAKKEIAALIGAGDAAPSGPTAKPEQFVDDHFAPLRRLVEGTPPPLDEVQKKFNEVYVQLAAVEAAQKSKSPPPPTGTAERLKAEAGLNPEPIRSMLEALADAGVAQSRNAERQTLTSDLKPITEFCQRSVAGRYPFAAGAQGDVPVEDFAQLFGQGGQLQEFFDRRLAALVDTGTTPWSYRPLSDGAKPAAAAALADFQRAARIREVFFRSGGKTPGFRLDMRLAEVSDGVKEVTLDWDGQVSRFAGAGSSAPLSWPSSRVASTLKLSLGGAVASFEGPWALFRMFDRFEVQPGAQPEKFSVTVNLDGKRARFEVTASTVFNPFRLREMQQFRCPGAL</sequence>
<reference evidence="5 6" key="1">
    <citation type="submission" date="2024-08" db="EMBL/GenBank/DDBJ databases">
        <authorList>
            <person name="Lu H."/>
        </authorList>
    </citation>
    <scope>NUCLEOTIDE SEQUENCE [LARGE SCALE GENOMIC DNA]</scope>
    <source>
        <strain evidence="5 6">DXS20W</strain>
    </source>
</reference>
<dbReference type="InterPro" id="IPR025743">
    <property type="entry name" value="TssM1_N"/>
</dbReference>
<dbReference type="Pfam" id="PF06761">
    <property type="entry name" value="IcmF-related"/>
    <property type="match status" value="1"/>
</dbReference>
<protein>
    <submittedName>
        <fullName evidence="5">Type VI secretion system membrane subunit TssM</fullName>
    </submittedName>
</protein>
<comment type="caution">
    <text evidence="5">The sequence shown here is derived from an EMBL/GenBank/DDBJ whole genome shotgun (WGS) entry which is preliminary data.</text>
</comment>
<feature type="domain" description="IcmF-related" evidence="3">
    <location>
        <begin position="507"/>
        <end position="820"/>
    </location>
</feature>
<evidence type="ECO:0000313" key="6">
    <source>
        <dbReference type="Proteomes" id="UP001606302"/>
    </source>
</evidence>
<dbReference type="Pfam" id="PF14331">
    <property type="entry name" value="IcmF-related_N"/>
    <property type="match status" value="1"/>
</dbReference>
<dbReference type="PANTHER" id="PTHR36153">
    <property type="entry name" value="INNER MEMBRANE PROTEIN-RELATED"/>
    <property type="match status" value="1"/>
</dbReference>
<proteinExistence type="predicted"/>
<evidence type="ECO:0000256" key="1">
    <source>
        <dbReference type="SAM" id="Phobius"/>
    </source>
</evidence>
<dbReference type="SUPFAM" id="SSF52540">
    <property type="entry name" value="P-loop containing nucleoside triphosphate hydrolases"/>
    <property type="match status" value="1"/>
</dbReference>
<gene>
    <name evidence="5" type="primary">tssM</name>
    <name evidence="5" type="ORF">ACG04Q_25130</name>
</gene>
<keyword evidence="1" id="KW-0812">Transmembrane</keyword>
<name>A0ABW7GSD6_9BURK</name>
<dbReference type="InterPro" id="IPR017731">
    <property type="entry name" value="TssM1-like"/>
</dbReference>
<dbReference type="PANTHER" id="PTHR36153:SF1">
    <property type="entry name" value="TYPE VI SECRETION SYSTEM COMPONENT TSSM1"/>
    <property type="match status" value="1"/>
</dbReference>